<dbReference type="STRING" id="526218.Sterm_2498"/>
<sequence length="95" mass="11634">MIEKILFEYYIDGSEYEMFLLAWDKVTITNKNIYVCGTGRHAWREKFERYLKKAGKKNRICLLDDLSEIYNENLEIINKYEELKNKFLEYLNYSR</sequence>
<dbReference type="HOGENOM" id="CLU_2371162_0_0_0"/>
<dbReference type="KEGG" id="str:Sterm_2498"/>
<dbReference type="Proteomes" id="UP000000845">
    <property type="component" value="Chromosome"/>
</dbReference>
<gene>
    <name evidence="1" type="ordered locus">Sterm_2498</name>
</gene>
<keyword evidence="2" id="KW-1185">Reference proteome</keyword>
<reference evidence="2" key="1">
    <citation type="submission" date="2009-09" db="EMBL/GenBank/DDBJ databases">
        <title>The complete chromosome of Sebaldella termitidis ATCC 33386.</title>
        <authorList>
            <consortium name="US DOE Joint Genome Institute (JGI-PGF)"/>
            <person name="Lucas S."/>
            <person name="Copeland A."/>
            <person name="Lapidus A."/>
            <person name="Glavina del Rio T."/>
            <person name="Dalin E."/>
            <person name="Tice H."/>
            <person name="Bruce D."/>
            <person name="Goodwin L."/>
            <person name="Pitluck S."/>
            <person name="Kyrpides N."/>
            <person name="Mavromatis K."/>
            <person name="Ivanova N."/>
            <person name="Mikhailova N."/>
            <person name="Sims D."/>
            <person name="Meincke L."/>
            <person name="Brettin T."/>
            <person name="Detter J.C."/>
            <person name="Han C."/>
            <person name="Larimer F."/>
            <person name="Land M."/>
            <person name="Hauser L."/>
            <person name="Markowitz V."/>
            <person name="Cheng J.F."/>
            <person name="Hugenholtz P."/>
            <person name="Woyke T."/>
            <person name="Wu D."/>
            <person name="Eisen J.A."/>
        </authorList>
    </citation>
    <scope>NUCLEOTIDE SEQUENCE [LARGE SCALE GENOMIC DNA]</scope>
    <source>
        <strain evidence="2">ATCC 33386 / NCTC 11300</strain>
    </source>
</reference>
<dbReference type="AlphaFoldDB" id="D1ALK8"/>
<evidence type="ECO:0000313" key="1">
    <source>
        <dbReference type="EMBL" id="ACZ09351.1"/>
    </source>
</evidence>
<organism evidence="1 2">
    <name type="scientific">Sebaldella termitidis (strain ATCC 33386 / NCTC 11300)</name>
    <dbReference type="NCBI Taxonomy" id="526218"/>
    <lineage>
        <taxon>Bacteria</taxon>
        <taxon>Fusobacteriati</taxon>
        <taxon>Fusobacteriota</taxon>
        <taxon>Fusobacteriia</taxon>
        <taxon>Fusobacteriales</taxon>
        <taxon>Leptotrichiaceae</taxon>
        <taxon>Sebaldella</taxon>
    </lineage>
</organism>
<evidence type="ECO:0000313" key="2">
    <source>
        <dbReference type="Proteomes" id="UP000000845"/>
    </source>
</evidence>
<proteinExistence type="predicted"/>
<name>D1ALK8_SEBTE</name>
<accession>D1ALK8</accession>
<dbReference type="EMBL" id="CP001739">
    <property type="protein sequence ID" value="ACZ09351.1"/>
    <property type="molecule type" value="Genomic_DNA"/>
</dbReference>
<reference evidence="1 2" key="2">
    <citation type="journal article" date="2010" name="Stand. Genomic Sci.">
        <title>Complete genome sequence of Sebaldella termitidis type strain (NCTC 11300).</title>
        <authorList>
            <person name="Harmon-Smith M."/>
            <person name="Celia L."/>
            <person name="Chertkov O."/>
            <person name="Lapidus A."/>
            <person name="Copeland A."/>
            <person name="Glavina Del Rio T."/>
            <person name="Nolan M."/>
            <person name="Lucas S."/>
            <person name="Tice H."/>
            <person name="Cheng J.F."/>
            <person name="Han C."/>
            <person name="Detter J.C."/>
            <person name="Bruce D."/>
            <person name="Goodwin L."/>
            <person name="Pitluck S."/>
            <person name="Pati A."/>
            <person name="Liolios K."/>
            <person name="Ivanova N."/>
            <person name="Mavromatis K."/>
            <person name="Mikhailova N."/>
            <person name="Chen A."/>
            <person name="Palaniappan K."/>
            <person name="Land M."/>
            <person name="Hauser L."/>
            <person name="Chang Y.J."/>
            <person name="Jeffries C.D."/>
            <person name="Brettin T."/>
            <person name="Goker M."/>
            <person name="Beck B."/>
            <person name="Bristow J."/>
            <person name="Eisen J.A."/>
            <person name="Markowitz V."/>
            <person name="Hugenholtz P."/>
            <person name="Kyrpides N.C."/>
            <person name="Klenk H.P."/>
            <person name="Chen F."/>
        </authorList>
    </citation>
    <scope>NUCLEOTIDE SEQUENCE [LARGE SCALE GENOMIC DNA]</scope>
    <source>
        <strain evidence="2">ATCC 33386 / NCTC 11300</strain>
    </source>
</reference>
<dbReference type="RefSeq" id="WP_012861945.1">
    <property type="nucleotide sequence ID" value="NC_013517.1"/>
</dbReference>
<protein>
    <submittedName>
        <fullName evidence="1">Uncharacterized protein</fullName>
    </submittedName>
</protein>